<dbReference type="STRING" id="1120955.SAMN03080610_02677"/>
<dbReference type="Proteomes" id="UP000199347">
    <property type="component" value="Unassembled WGS sequence"/>
</dbReference>
<gene>
    <name evidence="2" type="ORF">SAMN03080610_02677</name>
</gene>
<dbReference type="AlphaFoldDB" id="A0A1G5NU92"/>
<name>A0A1G5NU92_AFIMA</name>
<dbReference type="RefSeq" id="WP_244514579.1">
    <property type="nucleotide sequence ID" value="NZ_FMVW01000006.1"/>
</dbReference>
<evidence type="ECO:0000313" key="3">
    <source>
        <dbReference type="Proteomes" id="UP000199347"/>
    </source>
</evidence>
<dbReference type="Pfam" id="PF10908">
    <property type="entry name" value="Tlde1_dom"/>
    <property type="match status" value="1"/>
</dbReference>
<organism evidence="2 3">
    <name type="scientific">Afifella marina DSM 2698</name>
    <dbReference type="NCBI Taxonomy" id="1120955"/>
    <lineage>
        <taxon>Bacteria</taxon>
        <taxon>Pseudomonadati</taxon>
        <taxon>Pseudomonadota</taxon>
        <taxon>Alphaproteobacteria</taxon>
        <taxon>Hyphomicrobiales</taxon>
        <taxon>Afifellaceae</taxon>
        <taxon>Afifella</taxon>
    </lineage>
</organism>
<reference evidence="2 3" key="1">
    <citation type="submission" date="2016-10" db="EMBL/GenBank/DDBJ databases">
        <authorList>
            <person name="de Groot N.N."/>
        </authorList>
    </citation>
    <scope>NUCLEOTIDE SEQUENCE [LARGE SCALE GENOMIC DNA]</scope>
    <source>
        <strain evidence="2 3">DSM 2698</strain>
    </source>
</reference>
<accession>A0A1G5NU92</accession>
<feature type="domain" description="Tlde1" evidence="1">
    <location>
        <begin position="327"/>
        <end position="433"/>
    </location>
</feature>
<keyword evidence="3" id="KW-1185">Reference proteome</keyword>
<evidence type="ECO:0000259" key="1">
    <source>
        <dbReference type="Pfam" id="PF10908"/>
    </source>
</evidence>
<protein>
    <recommendedName>
        <fullName evidence="1">Tlde1 domain-containing protein</fullName>
    </recommendedName>
</protein>
<dbReference type="InterPro" id="IPR021225">
    <property type="entry name" value="Tlde1_dom"/>
</dbReference>
<proteinExistence type="predicted"/>
<dbReference type="EMBL" id="FMVW01000006">
    <property type="protein sequence ID" value="SCZ40913.1"/>
    <property type="molecule type" value="Genomic_DNA"/>
</dbReference>
<evidence type="ECO:0000313" key="2">
    <source>
        <dbReference type="EMBL" id="SCZ40913.1"/>
    </source>
</evidence>
<sequence length="444" mass="47350">MKPSFDARLLTARRRLKGSKPLLFLSAVAGIAALVGTTPLVAERVVQASAHLIAAGEVFSAPMIGEGARLKPAPRGDRLSSVALKQGPSRRLGQGSPRFGSRLFEDADVKRPANGLFDTQRFVWQPRMIPLPEIVAGYPGLLVPTNESAAAHSATAFAMVTQTSAEVFASRWVSEAFEPTAGPYLAALIGGDRTTSSDEMVAEAVAGLDLVPAPRPDLGEMEIASLEPDARPAPPTGLDEALDAQAVLKKVAVPASRPAPGAIARGGRPAASLAYAAVEDPVATDSSDGFFNKLFAPAGRAALPGRDSGIAVYEIQSATVYLPNGERLEAHSGLAKMQDDPRYVREKNRGPTPPNVYDLVMRESRFHGAEAIRLLPSDGRKKYNRDGLLAHPYMYAGGGSRSQSNGCVVFANYERFLKAFKKGHITRMIVVPRLKDLNTYMAAL</sequence>